<dbReference type="EMBL" id="FOSL01000009">
    <property type="protein sequence ID" value="SFK63885.1"/>
    <property type="molecule type" value="Genomic_DNA"/>
</dbReference>
<reference evidence="1 2" key="1">
    <citation type="submission" date="2016-10" db="EMBL/GenBank/DDBJ databases">
        <authorList>
            <person name="Varghese N."/>
            <person name="Submissions S."/>
        </authorList>
    </citation>
    <scope>NUCLEOTIDE SEQUENCE [LARGE SCALE GENOMIC DNA]</scope>
    <source>
        <strain evidence="1 2">DSM 21822</strain>
    </source>
</reference>
<proteinExistence type="predicted"/>
<organism evidence="1 2">
    <name type="scientific">Neomesorhizobium albiziae</name>
    <dbReference type="NCBI Taxonomy" id="335020"/>
    <lineage>
        <taxon>Bacteria</taxon>
        <taxon>Pseudomonadati</taxon>
        <taxon>Pseudomonadota</taxon>
        <taxon>Alphaproteobacteria</taxon>
        <taxon>Hyphomicrobiales</taxon>
        <taxon>Phyllobacteriaceae</taxon>
        <taxon>Neomesorhizobium</taxon>
    </lineage>
</organism>
<evidence type="ECO:0000313" key="2">
    <source>
        <dbReference type="Proteomes" id="UP000323300"/>
    </source>
</evidence>
<sequence>MAVDTFSLLQPFRCKLTLWNSSVKTRSFHIRAQMLSTCAFARLRENQKVFAGQRSMV</sequence>
<keyword evidence="2" id="KW-1185">Reference proteome</keyword>
<dbReference type="Proteomes" id="UP000323300">
    <property type="component" value="Unassembled WGS sequence"/>
</dbReference>
<evidence type="ECO:0000313" key="1">
    <source>
        <dbReference type="EMBL" id="SFK63885.1"/>
    </source>
</evidence>
<gene>
    <name evidence="1" type="ORF">SAMN04488498_109206</name>
</gene>
<accession>A0A1I4B534</accession>
<protein>
    <submittedName>
        <fullName evidence="1">Uncharacterized protein</fullName>
    </submittedName>
</protein>
<name>A0A1I4B534_9HYPH</name>
<dbReference type="AlphaFoldDB" id="A0A1I4B534"/>